<dbReference type="PROSITE" id="PS50005">
    <property type="entry name" value="TPR"/>
    <property type="match status" value="2"/>
</dbReference>
<keyword evidence="3" id="KW-0802">TPR repeat</keyword>
<evidence type="ECO:0000256" key="4">
    <source>
        <dbReference type="SAM" id="Phobius"/>
    </source>
</evidence>
<accession>A0A8S8XC62</accession>
<organism evidence="5 6">
    <name type="scientific">Roseiterribacter gracilis</name>
    <dbReference type="NCBI Taxonomy" id="2812848"/>
    <lineage>
        <taxon>Bacteria</taxon>
        <taxon>Pseudomonadati</taxon>
        <taxon>Pseudomonadota</taxon>
        <taxon>Alphaproteobacteria</taxon>
        <taxon>Rhodospirillales</taxon>
        <taxon>Roseiterribacteraceae</taxon>
        <taxon>Roseiterribacter</taxon>
    </lineage>
</organism>
<evidence type="ECO:0000256" key="1">
    <source>
        <dbReference type="ARBA" id="ARBA00004196"/>
    </source>
</evidence>
<proteinExistence type="predicted"/>
<dbReference type="Proteomes" id="UP000681075">
    <property type="component" value="Unassembled WGS sequence"/>
</dbReference>
<comment type="caution">
    <text evidence="5">The sequence shown here is derived from an EMBL/GenBank/DDBJ whole genome shotgun (WGS) entry which is preliminary data.</text>
</comment>
<reference evidence="5" key="1">
    <citation type="submission" date="2021-02" db="EMBL/GenBank/DDBJ databases">
        <title>Genome sequence of Rhodospirillales sp. strain TMPK1 isolated from soil.</title>
        <authorList>
            <person name="Nakai R."/>
            <person name="Kusada H."/>
            <person name="Tamaki H."/>
        </authorList>
    </citation>
    <scope>NUCLEOTIDE SEQUENCE</scope>
    <source>
        <strain evidence="5">TMPK1</strain>
    </source>
</reference>
<name>A0A8S8XC62_9PROT</name>
<dbReference type="SMART" id="SM00028">
    <property type="entry name" value="TPR"/>
    <property type="match status" value="2"/>
</dbReference>
<dbReference type="RefSeq" id="WP_420242535.1">
    <property type="nucleotide sequence ID" value="NZ_BOPV01000001.1"/>
</dbReference>
<dbReference type="GO" id="GO:0030313">
    <property type="term" value="C:cell envelope"/>
    <property type="evidence" value="ECO:0007669"/>
    <property type="project" value="UniProtKB-SubCell"/>
</dbReference>
<keyword evidence="2" id="KW-0201">Cytochrome c-type biogenesis</keyword>
<dbReference type="NCBIfam" id="TIGR03142">
    <property type="entry name" value="cytochro_ccmI"/>
    <property type="match status" value="1"/>
</dbReference>
<evidence type="ECO:0000313" key="6">
    <source>
        <dbReference type="Proteomes" id="UP000681075"/>
    </source>
</evidence>
<dbReference type="PANTHER" id="PTHR47870">
    <property type="entry name" value="CYTOCHROME C-TYPE BIOGENESIS PROTEIN CCMH"/>
    <property type="match status" value="1"/>
</dbReference>
<evidence type="ECO:0000313" key="5">
    <source>
        <dbReference type="EMBL" id="GIL39431.1"/>
    </source>
</evidence>
<keyword evidence="4" id="KW-1133">Transmembrane helix</keyword>
<dbReference type="GO" id="GO:0017004">
    <property type="term" value="P:cytochrome complex assembly"/>
    <property type="evidence" value="ECO:0007669"/>
    <property type="project" value="UniProtKB-KW"/>
</dbReference>
<dbReference type="SUPFAM" id="SSF48452">
    <property type="entry name" value="TPR-like"/>
    <property type="match status" value="1"/>
</dbReference>
<keyword evidence="6" id="KW-1185">Reference proteome</keyword>
<feature type="transmembrane region" description="Helical" evidence="4">
    <location>
        <begin position="93"/>
        <end position="113"/>
    </location>
</feature>
<keyword evidence="4" id="KW-0472">Membrane</keyword>
<dbReference type="AlphaFoldDB" id="A0A8S8XC62"/>
<evidence type="ECO:0000256" key="2">
    <source>
        <dbReference type="ARBA" id="ARBA00022748"/>
    </source>
</evidence>
<protein>
    <submittedName>
        <fullName evidence="5">Cytochrome c-type biogenesis protein CycH</fullName>
    </submittedName>
</protein>
<sequence length="342" mass="36388">MIVFWLVAAVATALSVALLTAPLASRAMVRVEPAARHAQRVHRAQLDEVAHDLASGAIGADEAEAARAEIGRRLLASAAADDTAPDATPPRRVAAMVLTALVPIAALGLYLFVGVPDLPQDDMPPEAARAIAAAERLETRLMIEPDAQGWLLVGETMKRLGRYDRSENAFAEAAKLLPDDPSVALAQAEARVLAADGRVDEVSANLLLRAPAHPTSRFWLAERKLQQGDRDGALAALDALLASEPNAAWAPMVQSRLATLRGPTDADVAAVAGMSGEQQQAFIESMVARLAARLETTPDDVEGWRKLARAYRTMGRTDAARAAFAKLAALRPDDEEARAALR</sequence>
<gene>
    <name evidence="5" type="primary">cycH</name>
    <name evidence="5" type="ORF">TMPK1_16680</name>
</gene>
<dbReference type="InterPro" id="IPR017560">
    <property type="entry name" value="Cyt_c_biogenesis_CcmI"/>
</dbReference>
<evidence type="ECO:0000256" key="3">
    <source>
        <dbReference type="PROSITE-ProRule" id="PRU00339"/>
    </source>
</evidence>
<dbReference type="InterPro" id="IPR051263">
    <property type="entry name" value="C-type_cytochrome_biogenesis"/>
</dbReference>
<dbReference type="InterPro" id="IPR011990">
    <property type="entry name" value="TPR-like_helical_dom_sf"/>
</dbReference>
<keyword evidence="4" id="KW-0812">Transmembrane</keyword>
<dbReference type="Gene3D" id="1.25.40.10">
    <property type="entry name" value="Tetratricopeptide repeat domain"/>
    <property type="match status" value="2"/>
</dbReference>
<dbReference type="EMBL" id="BOPV01000001">
    <property type="protein sequence ID" value="GIL39431.1"/>
    <property type="molecule type" value="Genomic_DNA"/>
</dbReference>
<feature type="repeat" description="TPR" evidence="3">
    <location>
        <begin position="147"/>
        <end position="180"/>
    </location>
</feature>
<dbReference type="PANTHER" id="PTHR47870:SF1">
    <property type="entry name" value="CYTOCHROME C-TYPE BIOGENESIS PROTEIN CCMH"/>
    <property type="match status" value="1"/>
</dbReference>
<dbReference type="Pfam" id="PF13428">
    <property type="entry name" value="TPR_14"/>
    <property type="match status" value="1"/>
</dbReference>
<feature type="repeat" description="TPR" evidence="3">
    <location>
        <begin position="301"/>
        <end position="334"/>
    </location>
</feature>
<dbReference type="InterPro" id="IPR019734">
    <property type="entry name" value="TPR_rpt"/>
</dbReference>
<comment type="subcellular location">
    <subcellularLocation>
        <location evidence="1">Cell envelope</location>
    </subcellularLocation>
</comment>